<sequence length="124" mass="13992">MEARRLDDVNDAAEGTRKEIKVLLPQVTTIEEDEKGNKKYDGDALLMLISRMNTTLGIDENWEGRLWYWKNPTKLNLPNSAYLIPILKGIEVNGWLLKEGWFVQVNVNPVVVAAGTTTLVVAPR</sequence>
<keyword evidence="2" id="KW-1185">Reference proteome</keyword>
<dbReference type="EMBL" id="LHQQ01000383">
    <property type="protein sequence ID" value="KOS36841.1"/>
    <property type="molecule type" value="Genomic_DNA"/>
</dbReference>
<dbReference type="AlphaFoldDB" id="A0A0M8NYC4"/>
<gene>
    <name evidence="1" type="ORF">ACN38_g12392</name>
</gene>
<accession>A0A0M8NYC4</accession>
<organism evidence="1 2">
    <name type="scientific">Penicillium nordicum</name>
    <dbReference type="NCBI Taxonomy" id="229535"/>
    <lineage>
        <taxon>Eukaryota</taxon>
        <taxon>Fungi</taxon>
        <taxon>Dikarya</taxon>
        <taxon>Ascomycota</taxon>
        <taxon>Pezizomycotina</taxon>
        <taxon>Eurotiomycetes</taxon>
        <taxon>Eurotiomycetidae</taxon>
        <taxon>Eurotiales</taxon>
        <taxon>Aspergillaceae</taxon>
        <taxon>Penicillium</taxon>
    </lineage>
</organism>
<dbReference type="Proteomes" id="UP000037696">
    <property type="component" value="Unassembled WGS sequence"/>
</dbReference>
<evidence type="ECO:0000313" key="1">
    <source>
        <dbReference type="EMBL" id="KOS36841.1"/>
    </source>
</evidence>
<proteinExistence type="predicted"/>
<reference evidence="1 2" key="1">
    <citation type="submission" date="2015-08" db="EMBL/GenBank/DDBJ databases">
        <title>Genome sequencing of Penicillium nordicum.</title>
        <authorList>
            <person name="Nguyen H.D."/>
            <person name="Seifert K.A."/>
        </authorList>
    </citation>
    <scope>NUCLEOTIDE SEQUENCE [LARGE SCALE GENOMIC DNA]</scope>
    <source>
        <strain evidence="1 2">DAOMC 185683</strain>
    </source>
</reference>
<comment type="caution">
    <text evidence="1">The sequence shown here is derived from an EMBL/GenBank/DDBJ whole genome shotgun (WGS) entry which is preliminary data.</text>
</comment>
<protein>
    <submittedName>
        <fullName evidence="1">Uncharacterized protein</fullName>
    </submittedName>
</protein>
<evidence type="ECO:0000313" key="2">
    <source>
        <dbReference type="Proteomes" id="UP000037696"/>
    </source>
</evidence>
<name>A0A0M8NYC4_9EURO</name>
<dbReference type="OrthoDB" id="4390692at2759"/>